<keyword evidence="11" id="KW-0472">Membrane</keyword>
<evidence type="ECO:0000256" key="11">
    <source>
        <dbReference type="SAM" id="Phobius"/>
    </source>
</evidence>
<keyword evidence="3" id="KW-0378">Hydrolase</keyword>
<dbReference type="Proteomes" id="UP001198962">
    <property type="component" value="Unassembled WGS sequence"/>
</dbReference>
<keyword evidence="5" id="KW-0573">Peptidoglycan synthesis</keyword>
<accession>A0AAE3API2</accession>
<feature type="active site" evidence="7">
    <location>
        <position position="123"/>
    </location>
</feature>
<feature type="signal peptide" evidence="12">
    <location>
        <begin position="1"/>
        <end position="25"/>
    </location>
</feature>
<keyword evidence="6" id="KW-0961">Cell wall biogenesis/degradation</keyword>
<evidence type="ECO:0000256" key="10">
    <source>
        <dbReference type="SAM" id="MobiDB-lite"/>
    </source>
</evidence>
<comment type="caution">
    <text evidence="14">The sequence shown here is derived from an EMBL/GenBank/DDBJ whole genome shotgun (WGS) entry which is preliminary data.</text>
</comment>
<organism evidence="14 15">
    <name type="scientific">Brotaphodocola catenula</name>
    <dbReference type="NCBI Taxonomy" id="2885361"/>
    <lineage>
        <taxon>Bacteria</taxon>
        <taxon>Bacillati</taxon>
        <taxon>Bacillota</taxon>
        <taxon>Clostridia</taxon>
        <taxon>Lachnospirales</taxon>
        <taxon>Lachnospiraceae</taxon>
        <taxon>Brotaphodocola</taxon>
    </lineage>
</organism>
<reference evidence="14" key="1">
    <citation type="submission" date="2021-10" db="EMBL/GenBank/DDBJ databases">
        <title>Anaerobic single-cell dispensing facilitates the cultivation of human gut bacteria.</title>
        <authorList>
            <person name="Afrizal A."/>
        </authorList>
    </citation>
    <scope>NUCLEOTIDE SEQUENCE</scope>
    <source>
        <strain evidence="14">CLA-AA-H274</strain>
    </source>
</reference>
<keyword evidence="4" id="KW-0133">Cell shape</keyword>
<dbReference type="RefSeq" id="WP_308450222.1">
    <property type="nucleotide sequence ID" value="NZ_JAJEPU010000001.1"/>
</dbReference>
<feature type="region of interest" description="Disordered" evidence="10">
    <location>
        <begin position="394"/>
        <end position="434"/>
    </location>
</feature>
<feature type="domain" description="Peptidase S11 D-alanyl-D-alanine carboxypeptidase A N-terminal" evidence="13">
    <location>
        <begin position="34"/>
        <end position="265"/>
    </location>
</feature>
<dbReference type="InterPro" id="IPR012338">
    <property type="entry name" value="Beta-lactam/transpept-like"/>
</dbReference>
<proteinExistence type="inferred from homology"/>
<feature type="active site" description="Proton acceptor" evidence="7">
    <location>
        <position position="68"/>
    </location>
</feature>
<dbReference type="InterPro" id="IPR001967">
    <property type="entry name" value="Peptidase_S11_N"/>
</dbReference>
<evidence type="ECO:0000256" key="5">
    <source>
        <dbReference type="ARBA" id="ARBA00022984"/>
    </source>
</evidence>
<evidence type="ECO:0000256" key="7">
    <source>
        <dbReference type="PIRSR" id="PIRSR618044-1"/>
    </source>
</evidence>
<feature type="binding site" evidence="8">
    <location>
        <position position="236"/>
    </location>
    <ligand>
        <name>substrate</name>
    </ligand>
</feature>
<feature type="region of interest" description="Disordered" evidence="10">
    <location>
        <begin position="507"/>
        <end position="535"/>
    </location>
</feature>
<dbReference type="Gene3D" id="3.40.710.10">
    <property type="entry name" value="DD-peptidase/beta-lactamase superfamily"/>
    <property type="match status" value="1"/>
</dbReference>
<evidence type="ECO:0000256" key="4">
    <source>
        <dbReference type="ARBA" id="ARBA00022960"/>
    </source>
</evidence>
<evidence type="ECO:0000256" key="9">
    <source>
        <dbReference type="RuleBase" id="RU004016"/>
    </source>
</evidence>
<feature type="compositionally biased region" description="Polar residues" evidence="10">
    <location>
        <begin position="417"/>
        <end position="434"/>
    </location>
</feature>
<gene>
    <name evidence="14" type="ORF">LKD32_00010</name>
</gene>
<dbReference type="Pfam" id="PF00768">
    <property type="entry name" value="Peptidase_S11"/>
    <property type="match status" value="1"/>
</dbReference>
<dbReference type="GO" id="GO:0009002">
    <property type="term" value="F:serine-type D-Ala-D-Ala carboxypeptidase activity"/>
    <property type="evidence" value="ECO:0007669"/>
    <property type="project" value="InterPro"/>
</dbReference>
<keyword evidence="11" id="KW-0812">Transmembrane</keyword>
<dbReference type="AlphaFoldDB" id="A0AAE3API2"/>
<evidence type="ECO:0000259" key="13">
    <source>
        <dbReference type="Pfam" id="PF00768"/>
    </source>
</evidence>
<keyword evidence="15" id="KW-1185">Reference proteome</keyword>
<dbReference type="GO" id="GO:0071555">
    <property type="term" value="P:cell wall organization"/>
    <property type="evidence" value="ECO:0007669"/>
    <property type="project" value="UniProtKB-KW"/>
</dbReference>
<feature type="compositionally biased region" description="Basic residues" evidence="10">
    <location>
        <begin position="517"/>
        <end position="535"/>
    </location>
</feature>
<evidence type="ECO:0000256" key="3">
    <source>
        <dbReference type="ARBA" id="ARBA00022801"/>
    </source>
</evidence>
<dbReference type="PANTHER" id="PTHR21581">
    <property type="entry name" value="D-ALANYL-D-ALANINE CARBOXYPEPTIDASE"/>
    <property type="match status" value="1"/>
</dbReference>
<dbReference type="PANTHER" id="PTHR21581:SF33">
    <property type="entry name" value="D-ALANYL-D-ALANINE CARBOXYPEPTIDASE DACB"/>
    <property type="match status" value="1"/>
</dbReference>
<protein>
    <submittedName>
        <fullName evidence="14">D-alanyl-D-alanine carboxypeptidase</fullName>
    </submittedName>
</protein>
<keyword evidence="14" id="KW-0121">Carboxypeptidase</keyword>
<feature type="active site" description="Acyl-ester intermediate" evidence="7">
    <location>
        <position position="65"/>
    </location>
</feature>
<evidence type="ECO:0000256" key="12">
    <source>
        <dbReference type="SAM" id="SignalP"/>
    </source>
</evidence>
<evidence type="ECO:0000313" key="14">
    <source>
        <dbReference type="EMBL" id="MCC2163283.1"/>
    </source>
</evidence>
<keyword evidence="2 12" id="KW-0732">Signal</keyword>
<feature type="transmembrane region" description="Helical" evidence="11">
    <location>
        <begin position="445"/>
        <end position="467"/>
    </location>
</feature>
<sequence length="535" mass="58303">MKRIASFFLALVLLTGLIFSPPAFASTVPWPDNVEISAEGGILMDAGSGAVLYGKNIHQAYYPASITKILTALIVIENCDLDETVTFSHNAVYNVESGSSSAGIDEGDQLSVRDCLYAMLLKSANESANALAEHTAGSIEAFAEMMNQKAQSLGCTDSHFNNPSGLNDPDHYTSAHDMALIACSAFENDTFVEIDSSRYYDLPPTKRNPEGSRVYPGHKMLKKNLPEYYPGILGGKTGYTSLAGNTLVTCAERNGMRLVAVVLNGHQTHYSDTKTLLDFGFANFYSVNVSSEDTTYSSLANDMTIAGLPAADLSILHLQDDNRITLPNNATFADTTSSISYELPASAPDRAVAQITYGYGGHDAGYAWLLRASKTSDSESAENDSKQVSILEDHAGSAENSAGETSTSISETGESALSSTSVETLENRENNANSQVSPLEIHIPLGFWIALGIIGIIAVVLAIIMFVKFHIEKREENERAERYQRRQQRIQDLGMSPTEFDLIMEEKRSGSALRSSGGRRRSRRRKSPVYFFRKK</sequence>
<dbReference type="SUPFAM" id="SSF56601">
    <property type="entry name" value="beta-lactamase/transpeptidase-like"/>
    <property type="match status" value="1"/>
</dbReference>
<feature type="chain" id="PRO_5042207453" evidence="12">
    <location>
        <begin position="26"/>
        <end position="535"/>
    </location>
</feature>
<feature type="compositionally biased region" description="Low complexity" evidence="10">
    <location>
        <begin position="401"/>
        <end position="416"/>
    </location>
</feature>
<name>A0AAE3API2_9FIRM</name>
<comment type="similarity">
    <text evidence="1 9">Belongs to the peptidase S11 family.</text>
</comment>
<dbReference type="GO" id="GO:0008360">
    <property type="term" value="P:regulation of cell shape"/>
    <property type="evidence" value="ECO:0007669"/>
    <property type="project" value="UniProtKB-KW"/>
</dbReference>
<dbReference type="InterPro" id="IPR018044">
    <property type="entry name" value="Peptidase_S11"/>
</dbReference>
<dbReference type="EMBL" id="JAJEPU010000001">
    <property type="protein sequence ID" value="MCC2163283.1"/>
    <property type="molecule type" value="Genomic_DNA"/>
</dbReference>
<dbReference type="GO" id="GO:0006508">
    <property type="term" value="P:proteolysis"/>
    <property type="evidence" value="ECO:0007669"/>
    <property type="project" value="InterPro"/>
</dbReference>
<evidence type="ECO:0000313" key="15">
    <source>
        <dbReference type="Proteomes" id="UP001198962"/>
    </source>
</evidence>
<keyword evidence="14" id="KW-0645">Protease</keyword>
<evidence type="ECO:0000256" key="1">
    <source>
        <dbReference type="ARBA" id="ARBA00007164"/>
    </source>
</evidence>
<evidence type="ECO:0000256" key="6">
    <source>
        <dbReference type="ARBA" id="ARBA00023316"/>
    </source>
</evidence>
<keyword evidence="11" id="KW-1133">Transmembrane helix</keyword>
<dbReference type="PRINTS" id="PR00725">
    <property type="entry name" value="DADACBPTASE1"/>
</dbReference>
<evidence type="ECO:0000256" key="2">
    <source>
        <dbReference type="ARBA" id="ARBA00022729"/>
    </source>
</evidence>
<dbReference type="GO" id="GO:0009252">
    <property type="term" value="P:peptidoglycan biosynthetic process"/>
    <property type="evidence" value="ECO:0007669"/>
    <property type="project" value="UniProtKB-KW"/>
</dbReference>
<evidence type="ECO:0000256" key="8">
    <source>
        <dbReference type="PIRSR" id="PIRSR618044-2"/>
    </source>
</evidence>